<dbReference type="Gene3D" id="2.40.160.10">
    <property type="entry name" value="Porin"/>
    <property type="match status" value="1"/>
</dbReference>
<dbReference type="AlphaFoldDB" id="A0A074M4S7"/>
<evidence type="ECO:0000256" key="1">
    <source>
        <dbReference type="SAM" id="SignalP"/>
    </source>
</evidence>
<evidence type="ECO:0000313" key="3">
    <source>
        <dbReference type="Proteomes" id="UP000027647"/>
    </source>
</evidence>
<protein>
    <recommendedName>
        <fullName evidence="4">Alginate export domain-containing protein</fullName>
    </recommendedName>
</protein>
<feature type="chain" id="PRO_5001696873" description="Alginate export domain-containing protein" evidence="1">
    <location>
        <begin position="24"/>
        <end position="404"/>
    </location>
</feature>
<evidence type="ECO:0000313" key="2">
    <source>
        <dbReference type="EMBL" id="KEO89686.1"/>
    </source>
</evidence>
<reference evidence="2 3" key="1">
    <citation type="submission" date="2014-04" db="EMBL/GenBank/DDBJ databases">
        <title>A comprehensive comparison of genomes of Erythrobacter spp. strains.</title>
        <authorList>
            <person name="Zheng Q."/>
        </authorList>
    </citation>
    <scope>NUCLEOTIDE SEQUENCE [LARGE SCALE GENOMIC DNA]</scope>
    <source>
        <strain evidence="2 3">DSM 6997</strain>
    </source>
</reference>
<sequence>MNKTLLTLGATSLAITMSTPVLAQDGDALPFDPYLDLRYRLEVVDQENLPEDATASTLRIRGGVETDEWNGLSALVEGEAVVRLGPENFNDTVNGQVQFPVIADPSDLLLNRAFVRWRPDPAVEVLAGRQKINLDNQRWIGSVDWRQNDQTFDLAQVTVNPVEGASVDYFHAWRVNRIFGPDSPQGIWRDTDIHNVHATYAIPSVGTVSAYGYFLDIPVSPANSSQTLGVRLSGAQPIGGSTKILYAAEYANQRDLGLNPAEFSLDYLLLEPGISSGGFTIKTGYERLEGNGAFALQTPLATLHAFNGWADKFLVTPPGGLRDLYGDISYRFGDGSPLNGLLLRGIVHDFDATSTDQSYGQEINLLAVYPIQANLKVLLKFAHYKADEFAVDTTKGWLSLQMTF</sequence>
<proteinExistence type="predicted"/>
<gene>
    <name evidence="2" type="ORF">EH31_11045</name>
</gene>
<organism evidence="2 3">
    <name type="scientific">Erythrobacter longus</name>
    <dbReference type="NCBI Taxonomy" id="1044"/>
    <lineage>
        <taxon>Bacteria</taxon>
        <taxon>Pseudomonadati</taxon>
        <taxon>Pseudomonadota</taxon>
        <taxon>Alphaproteobacteria</taxon>
        <taxon>Sphingomonadales</taxon>
        <taxon>Erythrobacteraceae</taxon>
        <taxon>Erythrobacter/Porphyrobacter group</taxon>
        <taxon>Erythrobacter</taxon>
    </lineage>
</organism>
<dbReference type="InterPro" id="IPR023614">
    <property type="entry name" value="Porin_dom_sf"/>
</dbReference>
<accession>A0A074M4S7</accession>
<comment type="caution">
    <text evidence="2">The sequence shown here is derived from an EMBL/GenBank/DDBJ whole genome shotgun (WGS) entry which is preliminary data.</text>
</comment>
<feature type="signal peptide" evidence="1">
    <location>
        <begin position="1"/>
        <end position="23"/>
    </location>
</feature>
<evidence type="ECO:0008006" key="4">
    <source>
        <dbReference type="Google" id="ProtNLM"/>
    </source>
</evidence>
<dbReference type="OrthoDB" id="9767539at2"/>
<name>A0A074M4S7_ERYLO</name>
<dbReference type="SUPFAM" id="SSF56935">
    <property type="entry name" value="Porins"/>
    <property type="match status" value="1"/>
</dbReference>
<keyword evidence="1" id="KW-0732">Signal</keyword>
<keyword evidence="3" id="KW-1185">Reference proteome</keyword>
<dbReference type="Proteomes" id="UP000027647">
    <property type="component" value="Unassembled WGS sequence"/>
</dbReference>
<dbReference type="STRING" id="1044.EH31_11045"/>
<dbReference type="EMBL" id="JMIW01000004">
    <property type="protein sequence ID" value="KEO89686.1"/>
    <property type="molecule type" value="Genomic_DNA"/>
</dbReference>
<dbReference type="eggNOG" id="ENOG502Z7YP">
    <property type="taxonomic scope" value="Bacteria"/>
</dbReference>